<sequence length="80" mass="8702">ISFQLMIGMEGVIWKESMFCTKGKVLYREQPHLDVTGPGLAQDLVMSEAKAADSALHPPSLGALYPELSCCHKNLPSARS</sequence>
<evidence type="ECO:0000313" key="1">
    <source>
        <dbReference type="Ensembl" id="ENSVKKP00000023494.1"/>
    </source>
</evidence>
<accession>A0A8D2LJQ6</accession>
<dbReference type="AlphaFoldDB" id="A0A8D2LJQ6"/>
<evidence type="ECO:0000313" key="2">
    <source>
        <dbReference type="Proteomes" id="UP000694545"/>
    </source>
</evidence>
<dbReference type="Proteomes" id="UP000694545">
    <property type="component" value="Unplaced"/>
</dbReference>
<keyword evidence="2" id="KW-1185">Reference proteome</keyword>
<organism evidence="1 2">
    <name type="scientific">Varanus komodoensis</name>
    <name type="common">Komodo dragon</name>
    <dbReference type="NCBI Taxonomy" id="61221"/>
    <lineage>
        <taxon>Eukaryota</taxon>
        <taxon>Metazoa</taxon>
        <taxon>Chordata</taxon>
        <taxon>Craniata</taxon>
        <taxon>Vertebrata</taxon>
        <taxon>Euteleostomi</taxon>
        <taxon>Lepidosauria</taxon>
        <taxon>Squamata</taxon>
        <taxon>Bifurcata</taxon>
        <taxon>Unidentata</taxon>
        <taxon>Episquamata</taxon>
        <taxon>Toxicofera</taxon>
        <taxon>Anguimorpha</taxon>
        <taxon>Paleoanguimorpha</taxon>
        <taxon>Varanoidea</taxon>
        <taxon>Varanidae</taxon>
        <taxon>Varanus</taxon>
    </lineage>
</organism>
<proteinExistence type="predicted"/>
<reference evidence="1" key="1">
    <citation type="submission" date="2025-08" db="UniProtKB">
        <authorList>
            <consortium name="Ensembl"/>
        </authorList>
    </citation>
    <scope>IDENTIFICATION</scope>
</reference>
<protein>
    <submittedName>
        <fullName evidence="1">Uncharacterized protein</fullName>
    </submittedName>
</protein>
<reference evidence="1" key="2">
    <citation type="submission" date="2025-09" db="UniProtKB">
        <authorList>
            <consortium name="Ensembl"/>
        </authorList>
    </citation>
    <scope>IDENTIFICATION</scope>
</reference>
<dbReference type="Ensembl" id="ENSVKKT00000024076.1">
    <property type="protein sequence ID" value="ENSVKKP00000023494.1"/>
    <property type="gene ID" value="ENSVKKG00000015553.1"/>
</dbReference>
<name>A0A8D2LJQ6_VARKO</name>